<dbReference type="InterPro" id="IPR005203">
    <property type="entry name" value="Hemocyanin_C"/>
</dbReference>
<dbReference type="Gene3D" id="1.20.1370.10">
    <property type="entry name" value="Hemocyanin, N-terminal domain"/>
    <property type="match status" value="1"/>
</dbReference>
<dbReference type="InterPro" id="IPR005204">
    <property type="entry name" value="Hemocyanin_N"/>
</dbReference>
<dbReference type="PROSITE" id="PS00209">
    <property type="entry name" value="HEMOCYANIN_1"/>
    <property type="match status" value="1"/>
</dbReference>
<dbReference type="GO" id="GO:0004503">
    <property type="term" value="F:tyrosinase activity"/>
    <property type="evidence" value="ECO:0007669"/>
    <property type="project" value="UniProtKB-ARBA"/>
</dbReference>
<evidence type="ECO:0000313" key="13">
    <source>
        <dbReference type="Proteomes" id="UP001367676"/>
    </source>
</evidence>
<dbReference type="SUPFAM" id="SSF81296">
    <property type="entry name" value="E set domains"/>
    <property type="match status" value="1"/>
</dbReference>
<keyword evidence="9" id="KW-1015">Disulfide bond</keyword>
<sequence>MDTNKTQFLDILNDLTPTEEAKEEVTLDDIDRTPVPDFPIEVKIKSDPSASSGTPGSESAFNKSPSTIITVSLSDPNQISDRFNQNTFVSEYVSPKGVLKEQVMKAVKEAAHVSRTVPFEIFNRNHLNACRGLVQVLYFVRVENLKAVIGFAKKFVNEELLNYCVNVIARHRPEFVDNYVQLPSHITTNPSIYVDVSKVDSILYARDSIISKTKMTDPIEIDSFHDFTATDGDPEHFVAYFREDIGMNLHHRHWHEVYPNFGETPFINMDRRGELFVYMHSQILARYNFERLSNGLRAVQKFDKFHESIQEAYYPKLDEASEVKVWSPRQPFAKLQDVNREGLVYDVHDLERWLERLIDMIDRGYAFKKLEASYRSADGTEKQVKLEEPAAINDLGNTIDAFPDQSYNYDYYGDLHTVGHIIIAYCHDPDNRFRERGGVMGKLEAALRDPMFYRWHAFIDDVMQRYRNKLTPYTLDDRLFPKIIIDSVEIDSNIGEKNVIRTFWQKDRVDVTDGILSLNKANLDKRPSKVYVTFQHLQHKNFTYKLKVQNKGPKPVTGVVRIFMAPTRDDTRNKMLFNKLRRYMIELDKFTQVLQPGKNEFIRKSTCSSVTIPFDQTFMTKSEAAKYTKGEKSQTDLLSYCGCGWPHHLLIGRGRPAGFPCTLFVMITDYEKDKVPDSSIESCGTSSISYCGVRNKKYPDKRPMGFPFDRPIPDSDADLDTFMTMSMETHDVGADKEPIPNMYQTQFSVTYINEVYPGPTMPDYVKTS</sequence>
<evidence type="ECO:0000313" key="12">
    <source>
        <dbReference type="EMBL" id="KAK7573628.1"/>
    </source>
</evidence>
<evidence type="ECO:0000256" key="3">
    <source>
        <dbReference type="ARBA" id="ARBA00009928"/>
    </source>
</evidence>
<dbReference type="PANTHER" id="PTHR11511:SF4">
    <property type="entry name" value="PHENOLOXIDASE 2-RELATED"/>
    <property type="match status" value="1"/>
</dbReference>
<dbReference type="InterPro" id="IPR000896">
    <property type="entry name" value="Hemocyanin/hexamerin_mid_dom"/>
</dbReference>
<dbReference type="PANTHER" id="PTHR11511">
    <property type="entry name" value="LARVAL STORAGE PROTEIN/PHENOLOXIDASE"/>
    <property type="match status" value="1"/>
</dbReference>
<comment type="subcellular location">
    <subcellularLocation>
        <location evidence="2">Secreted</location>
    </subcellularLocation>
</comment>
<feature type="region of interest" description="Disordered" evidence="10">
    <location>
        <begin position="42"/>
        <end position="63"/>
    </location>
</feature>
<accession>A0AAN9XYW1</accession>
<dbReference type="Gene3D" id="2.60.40.1520">
    <property type="entry name" value="Hemocyanin, C-terminal domain"/>
    <property type="match status" value="1"/>
</dbReference>
<dbReference type="AlphaFoldDB" id="A0AAN9XYW1"/>
<reference evidence="12 13" key="1">
    <citation type="submission" date="2024-03" db="EMBL/GenBank/DDBJ databases">
        <title>Adaptation during the transition from Ophiocordyceps entomopathogen to insect associate is accompanied by gene loss and intensified selection.</title>
        <authorList>
            <person name="Ward C.M."/>
            <person name="Onetto C.A."/>
            <person name="Borneman A.R."/>
        </authorList>
    </citation>
    <scope>NUCLEOTIDE SEQUENCE [LARGE SCALE GENOMIC DNA]</scope>
    <source>
        <strain evidence="12">AWRI1</strain>
        <tissue evidence="12">Single Adult Female</tissue>
    </source>
</reference>
<comment type="caution">
    <text evidence="12">The sequence shown here is derived from an EMBL/GenBank/DDBJ whole genome shotgun (WGS) entry which is preliminary data.</text>
</comment>
<evidence type="ECO:0000256" key="10">
    <source>
        <dbReference type="SAM" id="MobiDB-lite"/>
    </source>
</evidence>
<feature type="domain" description="Tyrosinase copper-binding" evidence="11">
    <location>
        <begin position="449"/>
        <end position="460"/>
    </location>
</feature>
<dbReference type="PROSITE" id="PS00498">
    <property type="entry name" value="TYROSINASE_2"/>
    <property type="match status" value="1"/>
</dbReference>
<keyword evidence="4" id="KW-0964">Secreted</keyword>
<dbReference type="GO" id="GO:0006582">
    <property type="term" value="P:melanin metabolic process"/>
    <property type="evidence" value="ECO:0007669"/>
    <property type="project" value="UniProtKB-ARBA"/>
</dbReference>
<feature type="compositionally biased region" description="Polar residues" evidence="10">
    <location>
        <begin position="48"/>
        <end position="63"/>
    </location>
</feature>
<evidence type="ECO:0000256" key="2">
    <source>
        <dbReference type="ARBA" id="ARBA00004613"/>
    </source>
</evidence>
<evidence type="ECO:0000256" key="4">
    <source>
        <dbReference type="ARBA" id="ARBA00022525"/>
    </source>
</evidence>
<dbReference type="Pfam" id="PF03722">
    <property type="entry name" value="Hemocyanin_N"/>
    <property type="match status" value="1"/>
</dbReference>
<protein>
    <recommendedName>
        <fullName evidence="11">Tyrosinase copper-binding domain-containing protein</fullName>
    </recommendedName>
</protein>
<evidence type="ECO:0000256" key="7">
    <source>
        <dbReference type="ARBA" id="ARBA00023008"/>
    </source>
</evidence>
<dbReference type="InterPro" id="IPR037020">
    <property type="entry name" value="Hemocyanin_C_sf"/>
</dbReference>
<dbReference type="InterPro" id="IPR014756">
    <property type="entry name" value="Ig_E-set"/>
</dbReference>
<dbReference type="InterPro" id="IPR036697">
    <property type="entry name" value="Hemocyanin_N_sf"/>
</dbReference>
<organism evidence="12 13">
    <name type="scientific">Parthenolecanium corni</name>
    <dbReference type="NCBI Taxonomy" id="536013"/>
    <lineage>
        <taxon>Eukaryota</taxon>
        <taxon>Metazoa</taxon>
        <taxon>Ecdysozoa</taxon>
        <taxon>Arthropoda</taxon>
        <taxon>Hexapoda</taxon>
        <taxon>Insecta</taxon>
        <taxon>Pterygota</taxon>
        <taxon>Neoptera</taxon>
        <taxon>Paraneoptera</taxon>
        <taxon>Hemiptera</taxon>
        <taxon>Sternorrhyncha</taxon>
        <taxon>Coccoidea</taxon>
        <taxon>Coccidae</taxon>
        <taxon>Parthenolecanium</taxon>
    </lineage>
</organism>
<keyword evidence="13" id="KW-1185">Reference proteome</keyword>
<dbReference type="EMBL" id="JBBCAQ010000037">
    <property type="protein sequence ID" value="KAK7573628.1"/>
    <property type="molecule type" value="Genomic_DNA"/>
</dbReference>
<evidence type="ECO:0000256" key="1">
    <source>
        <dbReference type="ARBA" id="ARBA00001973"/>
    </source>
</evidence>
<dbReference type="Pfam" id="PF00372">
    <property type="entry name" value="Hemocyanin_M"/>
    <property type="match status" value="1"/>
</dbReference>
<name>A0AAN9XYW1_9HEMI</name>
<evidence type="ECO:0000256" key="5">
    <source>
        <dbReference type="ARBA" id="ARBA00022723"/>
    </source>
</evidence>
<comment type="cofactor">
    <cofactor evidence="1">
        <name>Cu(2+)</name>
        <dbReference type="ChEBI" id="CHEBI:29036"/>
    </cofactor>
</comment>
<dbReference type="PRINTS" id="PR00187">
    <property type="entry name" value="HAEMOCYANIN"/>
</dbReference>
<dbReference type="SUPFAM" id="SSF48050">
    <property type="entry name" value="Hemocyanin, N-terminal domain"/>
    <property type="match status" value="1"/>
</dbReference>
<evidence type="ECO:0000259" key="11">
    <source>
        <dbReference type="PROSITE" id="PS00498"/>
    </source>
</evidence>
<dbReference type="InterPro" id="IPR002227">
    <property type="entry name" value="Tyrosinase_Cu-bd"/>
</dbReference>
<dbReference type="GO" id="GO:0046872">
    <property type="term" value="F:metal ion binding"/>
    <property type="evidence" value="ECO:0007669"/>
    <property type="project" value="UniProtKB-KW"/>
</dbReference>
<evidence type="ECO:0000256" key="8">
    <source>
        <dbReference type="ARBA" id="ARBA00023033"/>
    </source>
</evidence>
<dbReference type="Pfam" id="PF03723">
    <property type="entry name" value="Hemocyanin_C"/>
    <property type="match status" value="1"/>
</dbReference>
<keyword evidence="5" id="KW-0479">Metal-binding</keyword>
<dbReference type="InterPro" id="IPR008922">
    <property type="entry name" value="Di-copper_centre_dom_sf"/>
</dbReference>
<dbReference type="SUPFAM" id="SSF48056">
    <property type="entry name" value="Di-copper centre-containing domain"/>
    <property type="match status" value="1"/>
</dbReference>
<dbReference type="GO" id="GO:0005576">
    <property type="term" value="C:extracellular region"/>
    <property type="evidence" value="ECO:0007669"/>
    <property type="project" value="UniProtKB-SubCell"/>
</dbReference>
<proteinExistence type="inferred from homology"/>
<evidence type="ECO:0000256" key="6">
    <source>
        <dbReference type="ARBA" id="ARBA00023002"/>
    </source>
</evidence>
<evidence type="ECO:0000256" key="9">
    <source>
        <dbReference type="ARBA" id="ARBA00023157"/>
    </source>
</evidence>
<comment type="similarity">
    <text evidence="3">Belongs to the tyrosinase family.</text>
</comment>
<dbReference type="InterPro" id="IPR013788">
    <property type="entry name" value="Hemocyanin/hexamerin"/>
</dbReference>
<gene>
    <name evidence="12" type="ORF">V9T40_010819</name>
</gene>
<dbReference type="Proteomes" id="UP001367676">
    <property type="component" value="Unassembled WGS sequence"/>
</dbReference>
<keyword evidence="7" id="KW-0186">Copper</keyword>
<keyword evidence="8" id="KW-0503">Monooxygenase</keyword>
<dbReference type="Gene3D" id="1.10.1280.10">
    <property type="entry name" value="Di-copper center containing domain from catechol oxidase"/>
    <property type="match status" value="1"/>
</dbReference>
<keyword evidence="6" id="KW-0560">Oxidoreductase</keyword>